<feature type="compositionally biased region" description="Acidic residues" evidence="9">
    <location>
        <begin position="325"/>
        <end position="341"/>
    </location>
</feature>
<proteinExistence type="inferred from homology"/>
<dbReference type="Gene3D" id="3.40.50.300">
    <property type="entry name" value="P-loop containing nucleotide triphosphate hydrolases"/>
    <property type="match status" value="1"/>
</dbReference>
<dbReference type="OMA" id="AHIEWRK"/>
<dbReference type="EMBL" id="KV921354">
    <property type="protein sequence ID" value="ORE17486.1"/>
    <property type="molecule type" value="Genomic_DNA"/>
</dbReference>
<dbReference type="GO" id="GO:0033588">
    <property type="term" value="C:elongator holoenzyme complex"/>
    <property type="evidence" value="ECO:0007669"/>
    <property type="project" value="InterPro"/>
</dbReference>
<dbReference type="Pfam" id="PF10483">
    <property type="entry name" value="Elong_Iki1"/>
    <property type="match status" value="1"/>
</dbReference>
<comment type="similarity">
    <text evidence="4">Belongs to the ELP5 family.</text>
</comment>
<evidence type="ECO:0000256" key="2">
    <source>
        <dbReference type="ARBA" id="ARBA00004496"/>
    </source>
</evidence>
<keyword evidence="7" id="KW-0819">tRNA processing</keyword>
<keyword evidence="8" id="KW-0539">Nucleus</keyword>
<dbReference type="PANTHER" id="PTHR15641:SF1">
    <property type="entry name" value="ELONGATOR COMPLEX PROTEIN 5"/>
    <property type="match status" value="1"/>
</dbReference>
<dbReference type="UniPathway" id="UPA00988"/>
<sequence>MNTLCLEQILKNKSSSFILINDTVRLSSLPILVNIGKRALGDNKSLVVLLTETSPKTWKKQFGETDDMYIIDCYTDPYGWDNTTDSDCSLLVNDITDIENSILLPLIKKVTKSAQCTILVDSLVPLFMISQFKTYQLVKTLETLTTDTTHLAIGHHSDIKLPTLSGISIQESINRLATVIIRLEALKERTHFDTQVALTGFTPQDTFSYLTTTSNALSKGGLAHIEWRKKSGKVTFETNGFIVKNGALQVVPASQLTGVSATEMKSEDMEIDKQPDPTANLSFNLSLTDEQRRAKESLVLPFMKAQQLEVEEQKKQESVIYYDPDAADDFDDEDPDDDLDI</sequence>
<dbReference type="GO" id="GO:0005829">
    <property type="term" value="C:cytosol"/>
    <property type="evidence" value="ECO:0007669"/>
    <property type="project" value="TreeGrafter"/>
</dbReference>
<name>A0A1X0RZM2_RHIZD</name>
<evidence type="ECO:0000256" key="7">
    <source>
        <dbReference type="ARBA" id="ARBA00022694"/>
    </source>
</evidence>
<organism evidence="10 11">
    <name type="scientific">Rhizopus microsporus</name>
    <dbReference type="NCBI Taxonomy" id="58291"/>
    <lineage>
        <taxon>Eukaryota</taxon>
        <taxon>Fungi</taxon>
        <taxon>Fungi incertae sedis</taxon>
        <taxon>Mucoromycota</taxon>
        <taxon>Mucoromycotina</taxon>
        <taxon>Mucoromycetes</taxon>
        <taxon>Mucorales</taxon>
        <taxon>Mucorineae</taxon>
        <taxon>Rhizopodaceae</taxon>
        <taxon>Rhizopus</taxon>
    </lineage>
</organism>
<dbReference type="Proteomes" id="UP000242381">
    <property type="component" value="Unassembled WGS sequence"/>
</dbReference>
<evidence type="ECO:0000256" key="3">
    <source>
        <dbReference type="ARBA" id="ARBA00005043"/>
    </source>
</evidence>
<evidence type="ECO:0000256" key="9">
    <source>
        <dbReference type="SAM" id="MobiDB-lite"/>
    </source>
</evidence>
<gene>
    <name evidence="10" type="ORF">BCV71DRAFT_200403</name>
</gene>
<accession>A0A1X0RZM2</accession>
<dbReference type="InterPro" id="IPR027417">
    <property type="entry name" value="P-loop_NTPase"/>
</dbReference>
<evidence type="ECO:0000313" key="11">
    <source>
        <dbReference type="Proteomes" id="UP000242381"/>
    </source>
</evidence>
<dbReference type="GO" id="GO:0002098">
    <property type="term" value="P:tRNA wobble uridine modification"/>
    <property type="evidence" value="ECO:0007669"/>
    <property type="project" value="InterPro"/>
</dbReference>
<reference evidence="10 11" key="1">
    <citation type="journal article" date="2016" name="Proc. Natl. Acad. Sci. U.S.A.">
        <title>Lipid metabolic changes in an early divergent fungus govern the establishment of a mutualistic symbiosis with endobacteria.</title>
        <authorList>
            <person name="Lastovetsky O.A."/>
            <person name="Gaspar M.L."/>
            <person name="Mondo S.J."/>
            <person name="LaButti K.M."/>
            <person name="Sandor L."/>
            <person name="Grigoriev I.V."/>
            <person name="Henry S.A."/>
            <person name="Pawlowska T.E."/>
        </authorList>
    </citation>
    <scope>NUCLEOTIDE SEQUENCE [LARGE SCALE GENOMIC DNA]</scope>
    <source>
        <strain evidence="10 11">ATCC 11559</strain>
    </source>
</reference>
<evidence type="ECO:0000313" key="10">
    <source>
        <dbReference type="EMBL" id="ORE17486.1"/>
    </source>
</evidence>
<dbReference type="GO" id="GO:0005634">
    <property type="term" value="C:nucleus"/>
    <property type="evidence" value="ECO:0007669"/>
    <property type="project" value="UniProtKB-SubCell"/>
</dbReference>
<feature type="region of interest" description="Disordered" evidence="9">
    <location>
        <begin position="312"/>
        <end position="341"/>
    </location>
</feature>
<comment type="subcellular location">
    <subcellularLocation>
        <location evidence="2">Cytoplasm</location>
    </subcellularLocation>
    <subcellularLocation>
        <location evidence="1">Nucleus</location>
    </subcellularLocation>
</comment>
<dbReference type="GO" id="GO:0000049">
    <property type="term" value="F:tRNA binding"/>
    <property type="evidence" value="ECO:0007669"/>
    <property type="project" value="TreeGrafter"/>
</dbReference>
<dbReference type="InterPro" id="IPR019519">
    <property type="entry name" value="Elp5"/>
</dbReference>
<evidence type="ECO:0000256" key="6">
    <source>
        <dbReference type="ARBA" id="ARBA00022490"/>
    </source>
</evidence>
<dbReference type="VEuPathDB" id="FungiDB:BCV72DRAFT_244661"/>
<evidence type="ECO:0000256" key="1">
    <source>
        <dbReference type="ARBA" id="ARBA00004123"/>
    </source>
</evidence>
<evidence type="ECO:0000256" key="4">
    <source>
        <dbReference type="ARBA" id="ARBA00009567"/>
    </source>
</evidence>
<comment type="pathway">
    <text evidence="3">tRNA modification; 5-methoxycarbonylmethyl-2-thiouridine-tRNA biosynthesis.</text>
</comment>
<evidence type="ECO:0000256" key="5">
    <source>
        <dbReference type="ARBA" id="ARBA00020264"/>
    </source>
</evidence>
<dbReference type="AlphaFoldDB" id="A0A1X0RZM2"/>
<protein>
    <recommendedName>
        <fullName evidence="5">Elongator complex protein 5</fullName>
    </recommendedName>
</protein>
<evidence type="ECO:0000256" key="8">
    <source>
        <dbReference type="ARBA" id="ARBA00023242"/>
    </source>
</evidence>
<dbReference type="PANTHER" id="PTHR15641">
    <property type="entry name" value="ELONGATOR COMPLEX PROTEIN 5"/>
    <property type="match status" value="1"/>
</dbReference>
<keyword evidence="6" id="KW-0963">Cytoplasm</keyword>